<feature type="domain" description="Galactosyltransferase C-terminal" evidence="3">
    <location>
        <begin position="134"/>
        <end position="182"/>
    </location>
</feature>
<evidence type="ECO:0000313" key="4">
    <source>
        <dbReference type="EMBL" id="TDO22361.1"/>
    </source>
</evidence>
<reference evidence="4 5" key="1">
    <citation type="submission" date="2019-03" db="EMBL/GenBank/DDBJ databases">
        <title>Genomic Encyclopedia of Archaeal and Bacterial Type Strains, Phase II (KMG-II): from individual species to whole genera.</title>
        <authorList>
            <person name="Goeker M."/>
        </authorList>
    </citation>
    <scope>NUCLEOTIDE SEQUENCE [LARGE SCALE GENOMIC DNA]</scope>
    <source>
        <strain evidence="4 5">DSM 19034</strain>
    </source>
</reference>
<dbReference type="RefSeq" id="WP_133553654.1">
    <property type="nucleotide sequence ID" value="NZ_SNWM01000002.1"/>
</dbReference>
<evidence type="ECO:0000256" key="1">
    <source>
        <dbReference type="ARBA" id="ARBA00022679"/>
    </source>
</evidence>
<dbReference type="SUPFAM" id="SSF53448">
    <property type="entry name" value="Nucleotide-diphospho-sugar transferases"/>
    <property type="match status" value="1"/>
</dbReference>
<dbReference type="EMBL" id="SNWM01000002">
    <property type="protein sequence ID" value="TDO22361.1"/>
    <property type="molecule type" value="Genomic_DNA"/>
</dbReference>
<proteinExistence type="predicted"/>
<name>A0A4R6IK22_9SPHI</name>
<evidence type="ECO:0000259" key="3">
    <source>
        <dbReference type="Pfam" id="PF02709"/>
    </source>
</evidence>
<dbReference type="Pfam" id="PF02709">
    <property type="entry name" value="Glyco_transf_7C"/>
    <property type="match status" value="1"/>
</dbReference>
<dbReference type="AlphaFoldDB" id="A0A4R6IK22"/>
<dbReference type="OrthoDB" id="6717394at2"/>
<gene>
    <name evidence="4" type="ORF">CLV32_1330</name>
</gene>
<sequence>MMTKHKISFCTVSMNRLHHLKLTLQKNILDNIGYKNLEFVLLDYSSTDDIAEWVKTELNEYSQTGLLKFYQHAGAELFDRSHSRNMAFRLASGEILCNVDADNFLGAGFANYINKIFTKNDGSGESNFFLTPEYTYRDVIGRLVIKKSDFESSKGYNESMKGYGFEDLELYDRLCKDKFSQIKFSEQKFLTAINHSNSERFTNEFIGRNCLSIYLSYKDPSKTEILYLFKDGFLEWGTLYDTDDDLEQISTKMGSEKILLIQGWKKCSWTHSPNIFQVTDDNLKIINFNVIEDGLILHQCSEEAIYYKVTSDNLSDQLKLLKCEIDNREIWKKNINLGEEKINLNGFGNGTVTRNFGEKVITLSSW</sequence>
<evidence type="ECO:0000259" key="2">
    <source>
        <dbReference type="Pfam" id="PF00535"/>
    </source>
</evidence>
<dbReference type="InterPro" id="IPR027791">
    <property type="entry name" value="Galactosyl_T_C"/>
</dbReference>
<dbReference type="InterPro" id="IPR029044">
    <property type="entry name" value="Nucleotide-diphossugar_trans"/>
</dbReference>
<dbReference type="GO" id="GO:0016757">
    <property type="term" value="F:glycosyltransferase activity"/>
    <property type="evidence" value="ECO:0007669"/>
    <property type="project" value="UniProtKB-KW"/>
</dbReference>
<feature type="domain" description="Glycosyltransferase 2-like" evidence="2">
    <location>
        <begin position="10"/>
        <end position="104"/>
    </location>
</feature>
<dbReference type="Pfam" id="PF00535">
    <property type="entry name" value="Glycos_transf_2"/>
    <property type="match status" value="1"/>
</dbReference>
<dbReference type="InterPro" id="IPR001173">
    <property type="entry name" value="Glyco_trans_2-like"/>
</dbReference>
<organism evidence="4 5">
    <name type="scientific">Pedobacter duraquae</name>
    <dbReference type="NCBI Taxonomy" id="425511"/>
    <lineage>
        <taxon>Bacteria</taxon>
        <taxon>Pseudomonadati</taxon>
        <taxon>Bacteroidota</taxon>
        <taxon>Sphingobacteriia</taxon>
        <taxon>Sphingobacteriales</taxon>
        <taxon>Sphingobacteriaceae</taxon>
        <taxon>Pedobacter</taxon>
    </lineage>
</organism>
<keyword evidence="4" id="KW-0328">Glycosyltransferase</keyword>
<dbReference type="CDD" id="cd00761">
    <property type="entry name" value="Glyco_tranf_GTA_type"/>
    <property type="match status" value="1"/>
</dbReference>
<keyword evidence="5" id="KW-1185">Reference proteome</keyword>
<comment type="caution">
    <text evidence="4">The sequence shown here is derived from an EMBL/GenBank/DDBJ whole genome shotgun (WGS) entry which is preliminary data.</text>
</comment>
<accession>A0A4R6IK22</accession>
<dbReference type="Gene3D" id="3.90.550.10">
    <property type="entry name" value="Spore Coat Polysaccharide Biosynthesis Protein SpsA, Chain A"/>
    <property type="match status" value="1"/>
</dbReference>
<evidence type="ECO:0000313" key="5">
    <source>
        <dbReference type="Proteomes" id="UP000295499"/>
    </source>
</evidence>
<dbReference type="Proteomes" id="UP000295499">
    <property type="component" value="Unassembled WGS sequence"/>
</dbReference>
<keyword evidence="1 4" id="KW-0808">Transferase</keyword>
<protein>
    <submittedName>
        <fullName evidence="4">Galactosyltransferase-like protein</fullName>
    </submittedName>
</protein>